<dbReference type="InterPro" id="IPR027417">
    <property type="entry name" value="P-loop_NTPase"/>
</dbReference>
<proteinExistence type="inferred from homology"/>
<dbReference type="InterPro" id="IPR039421">
    <property type="entry name" value="Type_1_exporter"/>
</dbReference>
<feature type="transmembrane region" description="Helical" evidence="9">
    <location>
        <begin position="841"/>
        <end position="861"/>
    </location>
</feature>
<feature type="transmembrane region" description="Helical" evidence="9">
    <location>
        <begin position="951"/>
        <end position="969"/>
    </location>
</feature>
<dbReference type="GO" id="GO:0005524">
    <property type="term" value="F:ATP binding"/>
    <property type="evidence" value="ECO:0007669"/>
    <property type="project" value="UniProtKB-KW"/>
</dbReference>
<evidence type="ECO:0000259" key="10">
    <source>
        <dbReference type="PROSITE" id="PS50893"/>
    </source>
</evidence>
<dbReference type="GO" id="GO:0016887">
    <property type="term" value="F:ATP hydrolysis activity"/>
    <property type="evidence" value="ECO:0007669"/>
    <property type="project" value="InterPro"/>
</dbReference>
<feature type="domain" description="ABC transporter" evidence="10">
    <location>
        <begin position="1037"/>
        <end position="1279"/>
    </location>
</feature>
<feature type="transmembrane region" description="Helical" evidence="9">
    <location>
        <begin position="303"/>
        <end position="323"/>
    </location>
</feature>
<keyword evidence="13" id="KW-1185">Reference proteome</keyword>
<evidence type="ECO:0000256" key="3">
    <source>
        <dbReference type="ARBA" id="ARBA00022448"/>
    </source>
</evidence>
<dbReference type="SUPFAM" id="SSF90123">
    <property type="entry name" value="ABC transporter transmembrane region"/>
    <property type="match status" value="2"/>
</dbReference>
<dbReference type="RefSeq" id="XP_002293142.1">
    <property type="nucleotide sequence ID" value="XM_002293106.1"/>
</dbReference>
<keyword evidence="7 9" id="KW-1133">Transmembrane helix</keyword>
<dbReference type="KEGG" id="tps:THAPSDRAFT_36837"/>
<keyword evidence="6" id="KW-0067">ATP-binding</keyword>
<dbReference type="SMART" id="SM00382">
    <property type="entry name" value="AAA"/>
    <property type="match status" value="2"/>
</dbReference>
<dbReference type="InterPro" id="IPR011527">
    <property type="entry name" value="ABC1_TM_dom"/>
</dbReference>
<feature type="transmembrane region" description="Helical" evidence="9">
    <location>
        <begin position="246"/>
        <end position="267"/>
    </location>
</feature>
<dbReference type="PANTHER" id="PTHR43394:SF27">
    <property type="entry name" value="ATP-DEPENDENT TRANSLOCASE ABCB1-LIKE"/>
    <property type="match status" value="1"/>
</dbReference>
<dbReference type="PANTHER" id="PTHR43394">
    <property type="entry name" value="ATP-DEPENDENT PERMEASE MDL1, MITOCHONDRIAL"/>
    <property type="match status" value="1"/>
</dbReference>
<organism evidence="12 13">
    <name type="scientific">Thalassiosira pseudonana</name>
    <name type="common">Marine diatom</name>
    <name type="synonym">Cyclotella nana</name>
    <dbReference type="NCBI Taxonomy" id="35128"/>
    <lineage>
        <taxon>Eukaryota</taxon>
        <taxon>Sar</taxon>
        <taxon>Stramenopiles</taxon>
        <taxon>Ochrophyta</taxon>
        <taxon>Bacillariophyta</taxon>
        <taxon>Coscinodiscophyceae</taxon>
        <taxon>Thalassiosirophycidae</taxon>
        <taxon>Thalassiosirales</taxon>
        <taxon>Thalassiosiraceae</taxon>
        <taxon>Thalassiosira</taxon>
    </lineage>
</organism>
<dbReference type="Gene3D" id="1.20.1560.10">
    <property type="entry name" value="ABC transporter type 1, transmembrane domain"/>
    <property type="match status" value="1"/>
</dbReference>
<dbReference type="InterPro" id="IPR003439">
    <property type="entry name" value="ABC_transporter-like_ATP-bd"/>
</dbReference>
<feature type="domain" description="ABC transporter" evidence="10">
    <location>
        <begin position="368"/>
        <end position="611"/>
    </location>
</feature>
<feature type="transmembrane region" description="Helical" evidence="9">
    <location>
        <begin position="737"/>
        <end position="759"/>
    </location>
</feature>
<reference evidence="12 13" key="2">
    <citation type="journal article" date="2008" name="Nature">
        <title>The Phaeodactylum genome reveals the evolutionary history of diatom genomes.</title>
        <authorList>
            <person name="Bowler C."/>
            <person name="Allen A.E."/>
            <person name="Badger J.H."/>
            <person name="Grimwood J."/>
            <person name="Jabbari K."/>
            <person name="Kuo A."/>
            <person name="Maheswari U."/>
            <person name="Martens C."/>
            <person name="Maumus F."/>
            <person name="Otillar R.P."/>
            <person name="Rayko E."/>
            <person name="Salamov A."/>
            <person name="Vandepoele K."/>
            <person name="Beszteri B."/>
            <person name="Gruber A."/>
            <person name="Heijde M."/>
            <person name="Katinka M."/>
            <person name="Mock T."/>
            <person name="Valentin K."/>
            <person name="Verret F."/>
            <person name="Berges J.A."/>
            <person name="Brownlee C."/>
            <person name="Cadoret J.P."/>
            <person name="Chiovitti A."/>
            <person name="Choi C.J."/>
            <person name="Coesel S."/>
            <person name="De Martino A."/>
            <person name="Detter J.C."/>
            <person name="Durkin C."/>
            <person name="Falciatore A."/>
            <person name="Fournet J."/>
            <person name="Haruta M."/>
            <person name="Huysman M.J."/>
            <person name="Jenkins B.D."/>
            <person name="Jiroutova K."/>
            <person name="Jorgensen R.E."/>
            <person name="Joubert Y."/>
            <person name="Kaplan A."/>
            <person name="Kroger N."/>
            <person name="Kroth P.G."/>
            <person name="La Roche J."/>
            <person name="Lindquist E."/>
            <person name="Lommer M."/>
            <person name="Martin-Jezequel V."/>
            <person name="Lopez P.J."/>
            <person name="Lucas S."/>
            <person name="Mangogna M."/>
            <person name="McGinnis K."/>
            <person name="Medlin L.K."/>
            <person name="Montsant A."/>
            <person name="Oudot-Le Secq M.P."/>
            <person name="Napoli C."/>
            <person name="Obornik M."/>
            <person name="Parker M.S."/>
            <person name="Petit J.L."/>
            <person name="Porcel B.M."/>
            <person name="Poulsen N."/>
            <person name="Robison M."/>
            <person name="Rychlewski L."/>
            <person name="Rynearson T.A."/>
            <person name="Schmutz J."/>
            <person name="Shapiro H."/>
            <person name="Siaut M."/>
            <person name="Stanley M."/>
            <person name="Sussman M.R."/>
            <person name="Taylor A.R."/>
            <person name="Vardi A."/>
            <person name="von Dassow P."/>
            <person name="Vyverman W."/>
            <person name="Willis A."/>
            <person name="Wyrwicz L.S."/>
            <person name="Rokhsar D.S."/>
            <person name="Weissenbach J."/>
            <person name="Armbrust E.V."/>
            <person name="Green B.R."/>
            <person name="Van de Peer Y."/>
            <person name="Grigoriev I.V."/>
        </authorList>
    </citation>
    <scope>NUCLEOTIDE SEQUENCE [LARGE SCALE GENOMIC DNA]</scope>
    <source>
        <strain evidence="12 13">CCMP1335</strain>
    </source>
</reference>
<dbReference type="FunFam" id="3.40.50.300:FF:001443">
    <property type="entry name" value="ABC transporter, ATP-binding protein"/>
    <property type="match status" value="1"/>
</dbReference>
<dbReference type="STRING" id="35128.B8CA11"/>
<feature type="transmembrane region" description="Helical" evidence="9">
    <location>
        <begin position="173"/>
        <end position="191"/>
    </location>
</feature>
<protein>
    <submittedName>
        <fullName evidence="12">ABC transporter multi-drug efflux transporter-like protein</fullName>
    </submittedName>
</protein>
<keyword evidence="8 9" id="KW-0472">Membrane</keyword>
<accession>B8CA11</accession>
<evidence type="ECO:0000256" key="1">
    <source>
        <dbReference type="ARBA" id="ARBA00004141"/>
    </source>
</evidence>
<dbReference type="GO" id="GO:0016020">
    <property type="term" value="C:membrane"/>
    <property type="evidence" value="ECO:0000318"/>
    <property type="project" value="GO_Central"/>
</dbReference>
<feature type="non-terminal residue" evidence="12">
    <location>
        <position position="1292"/>
    </location>
</feature>
<evidence type="ECO:0000256" key="8">
    <source>
        <dbReference type="ARBA" id="ARBA00023136"/>
    </source>
</evidence>
<feature type="transmembrane region" description="Helical" evidence="9">
    <location>
        <begin position="990"/>
        <end position="1010"/>
    </location>
</feature>
<sequence>VSLVTLLSYSTLKERALMSFGVIMATLTGLGLPTWLVLLARTLDTFSNLAILMDKLGSVDDLMELLRSELNKLCMAFAIVGFICLVSGFAYVSIWTFTGEKQALRIQEEFVRASLNQDASWFDKNDREALPTKMNTALIHINNAIGRQVVDVYSNGVSAAGCLAVALLLNTPLALIMLCVVPVALIILALFNMCIRKVKKRANAELAQAGGIATEVLAGIKTVAALCAQPYFRKKYEDHINESAKYTIWASFLSSALAGITGALFYVTYTFAFIIGTEQVQEGATMPVIVKCLLSNDPSCRVTGASVMCCIYGVILCVTYFGLMGPGISIVNLGRSSAVDVFDTLLRKPVMDPSSDEGRKLERVEGKIEFRNVFFCYTNNPDRPIFYNFNLNIEPGQSVALVGPSGDGKSTIARLLLRFYDPNQGEVIIDGKNSLTSLNVSWWRRQIGYVAQEPILFPGTIRDNIALGKPPSEEAATFEEVVEAAKMACADEFIRELPDDYDTYFSGTSVQFSGGQMQRIAIARALLRDPRILILDEATSALDQMSEVHVQSALKNIREKKKVTTVTIAHRLSTIVNSDVIAVINNGSIAELGSHSTLLNKENGIYRALCETQGITPDSITGDQNIVSSQNKQVEAEDLEVAVSPYGQVEMGLPASPEKAVEITEEDEEIEAAQIELAPMSKIWSYVGKDFVFTLIGLIGSGIVGALSPCESILTAQIVTNFYIVDAKEMSEVNRNIIAQFLLFALGSLVGNTMIGIGLSRSGSNLGAKLRRIGFSAMLERSMGWFDDSDHTTGELTTILSADAEAVEGLTGLPLGFRVRVLSSIITGVAVALAYSLKIGLVAIACVPLILAAGFFQVICLKKRMKTAIDGPSPPTIMEQGLRGIASVQAYNLVTKVGDDYEQALEPESSGKVRRGIVAGFVFGFSQMAIFVSFSIIFYVGTNMLVSEGLFFTNFFTALLSVMFGALGASQVSADFNSRQRGRAGAARCVLVSQLWHIFAILILIVRSFIAVNCKRIFSVLEGPKDGSEDVGDVVPINGDIMFKACQFAFPTRPEKPIYTNLSLDVAQKESIGLVGRSGSGKSTILQIVMRFYEITGGSAQLDGREISDLNVNNLRQQIGYVGQLPTLFNGTVRQNILLGKQDATENQIIAAAKAANAHAFIMNLSKGYDSEVGAGGGMLSGGQKQRIAIARAIVSNPKILVLDEATSALDNESQKLVQNALDELQANQPRTTLTVAHRLLTVKDCNKIAFLGDGGVLEMGTHDELLSKKGNYYNLWCMQGSDEEIVKDQES</sequence>
<dbReference type="GO" id="GO:0005737">
    <property type="term" value="C:cytoplasm"/>
    <property type="evidence" value="ECO:0007669"/>
    <property type="project" value="UniProtKB-ARBA"/>
</dbReference>
<dbReference type="Proteomes" id="UP000001449">
    <property type="component" value="Chromosome 12"/>
</dbReference>
<dbReference type="Pfam" id="PF00664">
    <property type="entry name" value="ABC_membrane"/>
    <property type="match status" value="2"/>
</dbReference>
<dbReference type="Gene3D" id="3.40.50.300">
    <property type="entry name" value="P-loop containing nucleotide triphosphate hydrolases"/>
    <property type="match status" value="2"/>
</dbReference>
<comment type="subcellular location">
    <subcellularLocation>
        <location evidence="1">Membrane</location>
        <topology evidence="1">Multi-pass membrane protein</topology>
    </subcellularLocation>
</comment>
<dbReference type="FunCoup" id="B8CA11">
    <property type="interactions" value="2"/>
</dbReference>
<gene>
    <name evidence="12" type="ORF">THAPSDRAFT_36837</name>
</gene>
<dbReference type="HOGENOM" id="CLU_000604_17_2_1"/>
<feature type="domain" description="ABC transmembrane type-1" evidence="11">
    <location>
        <begin position="20"/>
        <end position="283"/>
    </location>
</feature>
<dbReference type="InParanoid" id="B8CA11"/>
<feature type="transmembrane region" description="Helical" evidence="9">
    <location>
        <begin position="917"/>
        <end position="939"/>
    </location>
</feature>
<evidence type="ECO:0000313" key="12">
    <source>
        <dbReference type="EMBL" id="EED89603.1"/>
    </source>
</evidence>
<keyword evidence="5" id="KW-0547">Nucleotide-binding</keyword>
<dbReference type="GO" id="GO:0140359">
    <property type="term" value="F:ABC-type transporter activity"/>
    <property type="evidence" value="ECO:0007669"/>
    <property type="project" value="InterPro"/>
</dbReference>
<evidence type="ECO:0000313" key="13">
    <source>
        <dbReference type="Proteomes" id="UP000001449"/>
    </source>
</evidence>
<dbReference type="SUPFAM" id="SSF52540">
    <property type="entry name" value="P-loop containing nucleoside triphosphate hydrolases"/>
    <property type="match status" value="2"/>
</dbReference>
<evidence type="ECO:0000256" key="5">
    <source>
        <dbReference type="ARBA" id="ARBA00022741"/>
    </source>
</evidence>
<evidence type="ECO:0000256" key="4">
    <source>
        <dbReference type="ARBA" id="ARBA00022692"/>
    </source>
</evidence>
<dbReference type="OMA" id="NIEAGSH"/>
<dbReference type="CDD" id="cd18577">
    <property type="entry name" value="ABC_6TM_Pgp_ABCB1_D1_like"/>
    <property type="match status" value="1"/>
</dbReference>
<feature type="domain" description="ABC transmembrane type-1" evidence="11">
    <location>
        <begin position="695"/>
        <end position="981"/>
    </location>
</feature>
<dbReference type="PaxDb" id="35128-Thaps36837"/>
<dbReference type="Pfam" id="PF00005">
    <property type="entry name" value="ABC_tran"/>
    <property type="match status" value="2"/>
</dbReference>
<dbReference type="GeneID" id="7449376"/>
<dbReference type="FunFam" id="3.40.50.300:FF:000836">
    <property type="entry name" value="ABC transporter B family member 25"/>
    <property type="match status" value="1"/>
</dbReference>
<reference evidence="12 13" key="1">
    <citation type="journal article" date="2004" name="Science">
        <title>The genome of the diatom Thalassiosira pseudonana: ecology, evolution, and metabolism.</title>
        <authorList>
            <person name="Armbrust E.V."/>
            <person name="Berges J.A."/>
            <person name="Bowler C."/>
            <person name="Green B.R."/>
            <person name="Martinez D."/>
            <person name="Putnam N.H."/>
            <person name="Zhou S."/>
            <person name="Allen A.E."/>
            <person name="Apt K.E."/>
            <person name="Bechner M."/>
            <person name="Brzezinski M.A."/>
            <person name="Chaal B.K."/>
            <person name="Chiovitti A."/>
            <person name="Davis A.K."/>
            <person name="Demarest M.S."/>
            <person name="Detter J.C."/>
            <person name="Glavina T."/>
            <person name="Goodstein D."/>
            <person name="Hadi M.Z."/>
            <person name="Hellsten U."/>
            <person name="Hildebrand M."/>
            <person name="Jenkins B.D."/>
            <person name="Jurka J."/>
            <person name="Kapitonov V.V."/>
            <person name="Kroger N."/>
            <person name="Lau W.W."/>
            <person name="Lane T.W."/>
            <person name="Larimer F.W."/>
            <person name="Lippmeier J.C."/>
            <person name="Lucas S."/>
            <person name="Medina M."/>
            <person name="Montsant A."/>
            <person name="Obornik M."/>
            <person name="Parker M.S."/>
            <person name="Palenik B."/>
            <person name="Pazour G.J."/>
            <person name="Richardson P.M."/>
            <person name="Rynearson T.A."/>
            <person name="Saito M.A."/>
            <person name="Schwartz D.C."/>
            <person name="Thamatrakoln K."/>
            <person name="Valentin K."/>
            <person name="Vardi A."/>
            <person name="Wilkerson F.P."/>
            <person name="Rokhsar D.S."/>
        </authorList>
    </citation>
    <scope>NUCLEOTIDE SEQUENCE [LARGE SCALE GENOMIC DNA]</scope>
    <source>
        <strain evidence="12 13">CCMP1335</strain>
    </source>
</reference>
<dbReference type="EMBL" id="CM000647">
    <property type="protein sequence ID" value="EED89603.1"/>
    <property type="molecule type" value="Genomic_DNA"/>
</dbReference>
<name>B8CA11_THAPS</name>
<feature type="transmembrane region" description="Helical" evidence="9">
    <location>
        <begin position="73"/>
        <end position="94"/>
    </location>
</feature>
<dbReference type="PROSITE" id="PS00211">
    <property type="entry name" value="ABC_TRANSPORTER_1"/>
    <property type="match status" value="2"/>
</dbReference>
<comment type="similarity">
    <text evidence="2">Belongs to the ABC transporter superfamily. ABCB family. Multidrug resistance exporter (TC 3.A.1.201) subfamily.</text>
</comment>
<evidence type="ECO:0000256" key="6">
    <source>
        <dbReference type="ARBA" id="ARBA00022840"/>
    </source>
</evidence>
<dbReference type="InterPro" id="IPR017871">
    <property type="entry name" value="ABC_transporter-like_CS"/>
</dbReference>
<dbReference type="eggNOG" id="KOG0055">
    <property type="taxonomic scope" value="Eukaryota"/>
</dbReference>
<feature type="transmembrane region" description="Helical" evidence="9">
    <location>
        <begin position="16"/>
        <end position="39"/>
    </location>
</feature>
<dbReference type="PROSITE" id="PS50929">
    <property type="entry name" value="ABC_TM1F"/>
    <property type="match status" value="2"/>
</dbReference>
<evidence type="ECO:0000256" key="2">
    <source>
        <dbReference type="ARBA" id="ARBA00007577"/>
    </source>
</evidence>
<evidence type="ECO:0000256" key="9">
    <source>
        <dbReference type="SAM" id="Phobius"/>
    </source>
</evidence>
<dbReference type="PROSITE" id="PS50893">
    <property type="entry name" value="ABC_TRANSPORTER_2"/>
    <property type="match status" value="2"/>
</dbReference>
<dbReference type="GO" id="GO:0055085">
    <property type="term" value="P:transmembrane transport"/>
    <property type="evidence" value="ECO:0000318"/>
    <property type="project" value="GO_Central"/>
</dbReference>
<dbReference type="GO" id="GO:0042626">
    <property type="term" value="F:ATPase-coupled transmembrane transporter activity"/>
    <property type="evidence" value="ECO:0000318"/>
    <property type="project" value="GO_Central"/>
</dbReference>
<keyword evidence="4 9" id="KW-0812">Transmembrane</keyword>
<evidence type="ECO:0000259" key="11">
    <source>
        <dbReference type="PROSITE" id="PS50929"/>
    </source>
</evidence>
<dbReference type="InterPro" id="IPR036640">
    <property type="entry name" value="ABC1_TM_sf"/>
</dbReference>
<dbReference type="CDD" id="cd18578">
    <property type="entry name" value="ABC_6TM_Pgp_ABCB1_D2_like"/>
    <property type="match status" value="1"/>
</dbReference>
<dbReference type="InterPro" id="IPR003593">
    <property type="entry name" value="AAA+_ATPase"/>
</dbReference>
<evidence type="ECO:0000256" key="7">
    <source>
        <dbReference type="ARBA" id="ARBA00022989"/>
    </source>
</evidence>
<keyword evidence="3" id="KW-0813">Transport</keyword>